<sequence>MQSHGPKRVYTPHSLEFWFGKLEIDWAGRFSESQLDEGRRIYRDGEVRELELTVKDAIIHRRIDKKDEYAVIEWDSRGFSVRSSSTDRELAHALAVAGLHEIEELVCDEISPLPVALPPEGEKTAGSHDKGSSNNGHGTNGGGNGHVANGNGHAASGNAHKPAGLAASAAGAAGATSLSRGSRATAAGAALASASRTLLLVFKTLADGLSFQANWQNPNKSRVPALGAAAQAAKAAVSSSERAKLIGLAAYARKAHFSYDQKSGEYLLGSVAEIPNFLKVTLPAWKRLFSIELDALAANLLKGPRTIEIEAVAQKRGGNDQALDLRWIFKAGERLLTDDEVALITKRGVSPLIIPEIGIVALPADRLESIKAWQKNVSETHADGAISPYLIFSLYSDARFKLTLSPELETWRQTVLAPTPAPQALPELLRPYQRRGVEWMHHLCDVGCHGLLADEMGLGKTLQVITLLATRAVKKRPSLIVCPASVVPVWREEIAKFYPQLVVDVLKSGHDFTTRKDNDGVVWLASYTQLRKHRTLLDKVEFGYAVLDEGQFIKNPDAKVTQTCFAVRSAHRIVLSGTPLENRQLDLWSIFRFLLPGLLGSRTSFESSLNVDRSATLARLRAQLAPFILRRTKTEVATELPPKVEMDLLCPLTDVQRAEYARICSEGLTRLGDDVGAAMREKSFGFLALLTRLRQTCCDPDMLPWLKAPLSDSGKISLLVEKLAEIVSSGHKVVIFSQFVMLLDRVREALATNFPDLPRYELTGMTLDRQKPVQSFQTAQGAAAMLVSLKAAGTGITLHAADYVFLLDPWWNPAVEAQAVDRVHRIGQKSTVFVYRMITAGTIEERIQALQASKKDLFDKLIGGLGGDFDLSQHFSSLRDLVQLTTAQVADESEPEHLGGA</sequence>
<dbReference type="Proteomes" id="UP000217265">
    <property type="component" value="Chromosome"/>
</dbReference>
<gene>
    <name evidence="5" type="ORF">CMV30_12120</name>
</gene>
<dbReference type="Pfam" id="PF00176">
    <property type="entry name" value="SNF2-rel_dom"/>
    <property type="match status" value="1"/>
</dbReference>
<feature type="compositionally biased region" description="Basic and acidic residues" evidence="2">
    <location>
        <begin position="120"/>
        <end position="131"/>
    </location>
</feature>
<dbReference type="Gene3D" id="3.40.50.300">
    <property type="entry name" value="P-loop containing nucleotide triphosphate hydrolases"/>
    <property type="match status" value="1"/>
</dbReference>
<dbReference type="SMART" id="SM00490">
    <property type="entry name" value="HELICc"/>
    <property type="match status" value="1"/>
</dbReference>
<evidence type="ECO:0000313" key="6">
    <source>
        <dbReference type="Proteomes" id="UP000217265"/>
    </source>
</evidence>
<dbReference type="SMART" id="SM00487">
    <property type="entry name" value="DEXDc"/>
    <property type="match status" value="1"/>
</dbReference>
<keyword evidence="5" id="KW-0418">Kinase</keyword>
<dbReference type="EMBL" id="CP023344">
    <property type="protein sequence ID" value="ATC66117.1"/>
    <property type="molecule type" value="Genomic_DNA"/>
</dbReference>
<dbReference type="PANTHER" id="PTHR10799">
    <property type="entry name" value="SNF2/RAD54 HELICASE FAMILY"/>
    <property type="match status" value="1"/>
</dbReference>
<evidence type="ECO:0000256" key="2">
    <source>
        <dbReference type="SAM" id="MobiDB-lite"/>
    </source>
</evidence>
<accession>A0A290QCY2</accession>
<dbReference type="KEGG" id="vbh:CMV30_12120"/>
<keyword evidence="5" id="KW-0808">Transferase</keyword>
<dbReference type="InterPro" id="IPR014001">
    <property type="entry name" value="Helicase_ATP-bd"/>
</dbReference>
<dbReference type="GO" id="GO:0004674">
    <property type="term" value="F:protein serine/threonine kinase activity"/>
    <property type="evidence" value="ECO:0007669"/>
    <property type="project" value="UniProtKB-KW"/>
</dbReference>
<evidence type="ECO:0000256" key="1">
    <source>
        <dbReference type="ARBA" id="ARBA00022801"/>
    </source>
</evidence>
<feature type="compositionally biased region" description="Low complexity" evidence="2">
    <location>
        <begin position="146"/>
        <end position="161"/>
    </location>
</feature>
<dbReference type="InterPro" id="IPR001650">
    <property type="entry name" value="Helicase_C-like"/>
</dbReference>
<dbReference type="InterPro" id="IPR027417">
    <property type="entry name" value="P-loop_NTPase"/>
</dbReference>
<evidence type="ECO:0000259" key="4">
    <source>
        <dbReference type="PROSITE" id="PS51194"/>
    </source>
</evidence>
<dbReference type="GO" id="GO:0016787">
    <property type="term" value="F:hydrolase activity"/>
    <property type="evidence" value="ECO:0007669"/>
    <property type="project" value="UniProtKB-KW"/>
</dbReference>
<dbReference type="OrthoDB" id="9814088at2"/>
<dbReference type="SUPFAM" id="SSF52540">
    <property type="entry name" value="P-loop containing nucleoside triphosphate hydrolases"/>
    <property type="match status" value="2"/>
</dbReference>
<dbReference type="Gene3D" id="3.40.50.10810">
    <property type="entry name" value="Tandem AAA-ATPase domain"/>
    <property type="match status" value="1"/>
</dbReference>
<dbReference type="RefSeq" id="WP_096057744.1">
    <property type="nucleotide sequence ID" value="NZ_CP023344.1"/>
</dbReference>
<keyword evidence="6" id="KW-1185">Reference proteome</keyword>
<organism evidence="5 6">
    <name type="scientific">Nibricoccus aquaticus</name>
    <dbReference type="NCBI Taxonomy" id="2576891"/>
    <lineage>
        <taxon>Bacteria</taxon>
        <taxon>Pseudomonadati</taxon>
        <taxon>Verrucomicrobiota</taxon>
        <taxon>Opitutia</taxon>
        <taxon>Opitutales</taxon>
        <taxon>Opitutaceae</taxon>
        <taxon>Nibricoccus</taxon>
    </lineage>
</organism>
<dbReference type="CDD" id="cd18793">
    <property type="entry name" value="SF2_C_SNF"/>
    <property type="match status" value="1"/>
</dbReference>
<dbReference type="Pfam" id="PF00271">
    <property type="entry name" value="Helicase_C"/>
    <property type="match status" value="1"/>
</dbReference>
<keyword evidence="1" id="KW-0378">Hydrolase</keyword>
<keyword evidence="5" id="KW-0723">Serine/threonine-protein kinase</keyword>
<feature type="domain" description="Helicase C-terminal" evidence="4">
    <location>
        <begin position="719"/>
        <end position="862"/>
    </location>
</feature>
<name>A0A290QCY2_9BACT</name>
<dbReference type="PROSITE" id="PS51192">
    <property type="entry name" value="HELICASE_ATP_BIND_1"/>
    <property type="match status" value="1"/>
</dbReference>
<feature type="region of interest" description="Disordered" evidence="2">
    <location>
        <begin position="116"/>
        <end position="161"/>
    </location>
</feature>
<dbReference type="InterPro" id="IPR049730">
    <property type="entry name" value="SNF2/RAD54-like_C"/>
</dbReference>
<protein>
    <submittedName>
        <fullName evidence="5">Serine/threonine protein kinase</fullName>
    </submittedName>
</protein>
<evidence type="ECO:0000313" key="5">
    <source>
        <dbReference type="EMBL" id="ATC66117.1"/>
    </source>
</evidence>
<dbReference type="PROSITE" id="PS51194">
    <property type="entry name" value="HELICASE_CTER"/>
    <property type="match status" value="1"/>
</dbReference>
<proteinExistence type="predicted"/>
<feature type="domain" description="Helicase ATP-binding" evidence="3">
    <location>
        <begin position="441"/>
        <end position="597"/>
    </location>
</feature>
<evidence type="ECO:0000259" key="3">
    <source>
        <dbReference type="PROSITE" id="PS51192"/>
    </source>
</evidence>
<dbReference type="AlphaFoldDB" id="A0A290QCY2"/>
<reference evidence="5 6" key="1">
    <citation type="submission" date="2017-09" db="EMBL/GenBank/DDBJ databases">
        <title>Complete genome sequence of Verrucomicrobial strain HZ-65, isolated from freshwater.</title>
        <authorList>
            <person name="Choi A."/>
        </authorList>
    </citation>
    <scope>NUCLEOTIDE SEQUENCE [LARGE SCALE GENOMIC DNA]</scope>
    <source>
        <strain evidence="5 6">HZ-65</strain>
    </source>
</reference>
<dbReference type="InterPro" id="IPR038718">
    <property type="entry name" value="SNF2-like_sf"/>
</dbReference>
<dbReference type="InterPro" id="IPR000330">
    <property type="entry name" value="SNF2_N"/>
</dbReference>
<dbReference type="GO" id="GO:0005524">
    <property type="term" value="F:ATP binding"/>
    <property type="evidence" value="ECO:0007669"/>
    <property type="project" value="InterPro"/>
</dbReference>